<evidence type="ECO:0000259" key="6">
    <source>
        <dbReference type="Pfam" id="PF08167"/>
    </source>
</evidence>
<dbReference type="Pfam" id="PF08167">
    <property type="entry name" value="RIX1"/>
    <property type="match status" value="1"/>
</dbReference>
<dbReference type="SUPFAM" id="SSF48371">
    <property type="entry name" value="ARM repeat"/>
    <property type="match status" value="1"/>
</dbReference>
<dbReference type="Proteomes" id="UP001174691">
    <property type="component" value="Unassembled WGS sequence"/>
</dbReference>
<dbReference type="PANTHER" id="PTHR34105:SF1">
    <property type="entry name" value="PROLINE-, GLUTAMIC ACID- AND LEUCINE-RICH PROTEIN 1"/>
    <property type="match status" value="1"/>
</dbReference>
<dbReference type="GO" id="GO:0005634">
    <property type="term" value="C:nucleus"/>
    <property type="evidence" value="ECO:0007669"/>
    <property type="project" value="UniProtKB-SubCell"/>
</dbReference>
<sequence>MSLPPDLRVLCRRIASTSPDDLPRLCPILVNHLLRCGPVLSAPHESKTKNDSSDVAVHVHRLKTQINTLLNGKNNNGRFAAVVLIKAMVDVGGWECLRLSLPWVQGLLSIIQRPGPTAMKELSIVTVTRIYSLLHGYQTLVREIASPTIPSFVNACLQLIKPPASGQPLRLPTATVETVVNALATVIPLYPTTLRPFSAQIRSATRGYVAPTSSDDILAPQSLRYASRRLLISLPYTAPKNGSGEEWAKAVDGYIKDCHSTADQVFRAVSESWESTVGYAPPTISYDGEPGGGGSAAEELPAWSGLSAGAERLTGLIELLATFFRSPTKSPVAVPLGSLMDLVMRIASIVAPGPGRDDRVQLNAAIGREEKDELWSVLPDIHAAVLELLLAMVHRLGPSILPLARDILDHTARIFRTVAHMPSAREAVYTLTHELLSLIGPTLDKLAVDSLNPLIHATCRDLLESAGYLQETAPKAAESPKPSAGSKKSQPQQSAGNADAFLNPKADTTASRTTYSPSHLSSARILLSSFLSHLPQPHLSPDSRGLVDRTAILTADKRAMLASCLHPYRDSNGRYYASVMPFLARAFPRDQEVEVLRINVRTAKGGSASTEMMWEPQSGLHEMLQQPEKAEETTATFSGLNWGAAKTDDPGGEEKEESKIAPFVARAMEIDTPFVGGAFGKTTAPEDTVAVGVGAAERTPMSPLKRKGEELESGKAKKVEPEPVRADEDEADSDSDEGSIQIDMTMDDDEEDDEDGEKNTGGD</sequence>
<organism evidence="7 8">
    <name type="scientific">Coniochaeta hoffmannii</name>
    <dbReference type="NCBI Taxonomy" id="91930"/>
    <lineage>
        <taxon>Eukaryota</taxon>
        <taxon>Fungi</taxon>
        <taxon>Dikarya</taxon>
        <taxon>Ascomycota</taxon>
        <taxon>Pezizomycotina</taxon>
        <taxon>Sordariomycetes</taxon>
        <taxon>Sordariomycetidae</taxon>
        <taxon>Coniochaetales</taxon>
        <taxon>Coniochaetaceae</taxon>
        <taxon>Coniochaeta</taxon>
    </lineage>
</organism>
<feature type="domain" description="Pre-rRNA-processing protein RIX1 N-terminal" evidence="6">
    <location>
        <begin position="6"/>
        <end position="215"/>
    </location>
</feature>
<name>A0AA38VKS5_9PEZI</name>
<evidence type="ECO:0000256" key="2">
    <source>
        <dbReference type="ARBA" id="ARBA00010511"/>
    </source>
</evidence>
<reference evidence="7" key="1">
    <citation type="submission" date="2022-07" db="EMBL/GenBank/DDBJ databases">
        <title>Fungi with potential for degradation of polypropylene.</title>
        <authorList>
            <person name="Gostincar C."/>
        </authorList>
    </citation>
    <scope>NUCLEOTIDE SEQUENCE</scope>
    <source>
        <strain evidence="7">EXF-13287</strain>
    </source>
</reference>
<protein>
    <recommendedName>
        <fullName evidence="3">Pre-rRNA-processing protein RIX1</fullName>
    </recommendedName>
</protein>
<dbReference type="AlphaFoldDB" id="A0AA38VKS5"/>
<evidence type="ECO:0000256" key="5">
    <source>
        <dbReference type="SAM" id="MobiDB-lite"/>
    </source>
</evidence>
<feature type="compositionally biased region" description="Low complexity" evidence="5">
    <location>
        <begin position="473"/>
        <end position="495"/>
    </location>
</feature>
<dbReference type="InterPro" id="IPR012583">
    <property type="entry name" value="RIX1_N"/>
</dbReference>
<dbReference type="EMBL" id="JANBVN010000153">
    <property type="protein sequence ID" value="KAJ9137824.1"/>
    <property type="molecule type" value="Genomic_DNA"/>
</dbReference>
<evidence type="ECO:0000256" key="3">
    <source>
        <dbReference type="ARBA" id="ARBA00021502"/>
    </source>
</evidence>
<gene>
    <name evidence="7" type="ORF">NKR19_g8035</name>
</gene>
<feature type="compositionally biased region" description="Acidic residues" evidence="5">
    <location>
        <begin position="745"/>
        <end position="756"/>
    </location>
</feature>
<comment type="similarity">
    <text evidence="2">Belongs to the RIX1/PELP1 family.</text>
</comment>
<dbReference type="InterPro" id="IPR016024">
    <property type="entry name" value="ARM-type_fold"/>
</dbReference>
<keyword evidence="4" id="KW-0539">Nucleus</keyword>
<feature type="compositionally biased region" description="Basic and acidic residues" evidence="5">
    <location>
        <begin position="706"/>
        <end position="726"/>
    </location>
</feature>
<proteinExistence type="inferred from homology"/>
<evidence type="ECO:0000313" key="8">
    <source>
        <dbReference type="Proteomes" id="UP001174691"/>
    </source>
</evidence>
<accession>A0AA38VKS5</accession>
<feature type="compositionally biased region" description="Acidic residues" evidence="5">
    <location>
        <begin position="727"/>
        <end position="737"/>
    </location>
</feature>
<evidence type="ECO:0000256" key="1">
    <source>
        <dbReference type="ARBA" id="ARBA00004123"/>
    </source>
</evidence>
<dbReference type="GO" id="GO:0006364">
    <property type="term" value="P:rRNA processing"/>
    <property type="evidence" value="ECO:0007669"/>
    <property type="project" value="TreeGrafter"/>
</dbReference>
<evidence type="ECO:0000256" key="4">
    <source>
        <dbReference type="ARBA" id="ARBA00023242"/>
    </source>
</evidence>
<feature type="region of interest" description="Disordered" evidence="5">
    <location>
        <begin position="692"/>
        <end position="763"/>
    </location>
</feature>
<keyword evidence="8" id="KW-1185">Reference proteome</keyword>
<comment type="subcellular location">
    <subcellularLocation>
        <location evidence="1">Nucleus</location>
    </subcellularLocation>
</comment>
<feature type="region of interest" description="Disordered" evidence="5">
    <location>
        <begin position="473"/>
        <end position="503"/>
    </location>
</feature>
<dbReference type="PANTHER" id="PTHR34105">
    <property type="entry name" value="PROLINE-, GLUTAMIC ACID- AND LEUCINE-RICH PROTEIN 1"/>
    <property type="match status" value="1"/>
</dbReference>
<comment type="caution">
    <text evidence="7">The sequence shown here is derived from an EMBL/GenBank/DDBJ whole genome shotgun (WGS) entry which is preliminary data.</text>
</comment>
<evidence type="ECO:0000313" key="7">
    <source>
        <dbReference type="EMBL" id="KAJ9137824.1"/>
    </source>
</evidence>